<evidence type="ECO:0000256" key="1">
    <source>
        <dbReference type="SAM" id="MobiDB-lite"/>
    </source>
</evidence>
<proteinExistence type="predicted"/>
<organism evidence="2 3">
    <name type="scientific">Devosia algicola</name>
    <dbReference type="NCBI Taxonomy" id="3026418"/>
    <lineage>
        <taxon>Bacteria</taxon>
        <taxon>Pseudomonadati</taxon>
        <taxon>Pseudomonadota</taxon>
        <taxon>Alphaproteobacteria</taxon>
        <taxon>Hyphomicrobiales</taxon>
        <taxon>Devosiaceae</taxon>
        <taxon>Devosia</taxon>
    </lineage>
</organism>
<feature type="compositionally biased region" description="Polar residues" evidence="1">
    <location>
        <begin position="89"/>
        <end position="106"/>
    </location>
</feature>
<protein>
    <submittedName>
        <fullName evidence="2">Uncharacterized protein</fullName>
    </submittedName>
</protein>
<reference evidence="2 3" key="1">
    <citation type="submission" date="2023-02" db="EMBL/GenBank/DDBJ databases">
        <title>Devosia algicola sp. nov., isolated from the phycosphere of marine algae.</title>
        <authorList>
            <person name="Kim J.M."/>
            <person name="Lee J.K."/>
            <person name="Choi B.J."/>
            <person name="Bayburt H."/>
            <person name="Jeon C.O."/>
        </authorList>
    </citation>
    <scope>NUCLEOTIDE SEQUENCE [LARGE SCALE GENOMIC DNA]</scope>
    <source>
        <strain evidence="2 3">G20-9</strain>
    </source>
</reference>
<dbReference type="RefSeq" id="WP_282219355.1">
    <property type="nucleotide sequence ID" value="NZ_CP118246.1"/>
</dbReference>
<evidence type="ECO:0000313" key="3">
    <source>
        <dbReference type="Proteomes" id="UP001220530"/>
    </source>
</evidence>
<sequence>MQDELYADAIGEITVTGTVVRIDLVSLSATRRDDTGQPAPEHRQRVIMSLEGFANSFDVLQKAMNGLIEAGAIHRTDTNADNIVVPTKGGQTNGTAKSHNGSPNFE</sequence>
<feature type="region of interest" description="Disordered" evidence="1">
    <location>
        <begin position="82"/>
        <end position="106"/>
    </location>
</feature>
<gene>
    <name evidence="2" type="ORF">PSQ19_01640</name>
</gene>
<dbReference type="Proteomes" id="UP001220530">
    <property type="component" value="Chromosome"/>
</dbReference>
<accession>A0ABY7YP80</accession>
<keyword evidence="3" id="KW-1185">Reference proteome</keyword>
<evidence type="ECO:0000313" key="2">
    <source>
        <dbReference type="EMBL" id="WDR02953.1"/>
    </source>
</evidence>
<name>A0ABY7YP80_9HYPH</name>
<dbReference type="EMBL" id="CP118246">
    <property type="protein sequence ID" value="WDR02953.1"/>
    <property type="molecule type" value="Genomic_DNA"/>
</dbReference>